<evidence type="ECO:0000256" key="1">
    <source>
        <dbReference type="SAM" id="MobiDB-lite"/>
    </source>
</evidence>
<evidence type="ECO:0000313" key="2">
    <source>
        <dbReference type="EMBL" id="JAD33954.1"/>
    </source>
</evidence>
<reference evidence="2" key="2">
    <citation type="journal article" date="2015" name="Data Brief">
        <title>Shoot transcriptome of the giant reed, Arundo donax.</title>
        <authorList>
            <person name="Barrero R.A."/>
            <person name="Guerrero F.D."/>
            <person name="Moolhuijzen P."/>
            <person name="Goolsby J.A."/>
            <person name="Tidwell J."/>
            <person name="Bellgard S.E."/>
            <person name="Bellgard M.I."/>
        </authorList>
    </citation>
    <scope>NUCLEOTIDE SEQUENCE</scope>
    <source>
        <tissue evidence="2">Shoot tissue taken approximately 20 cm above the soil surface</tissue>
    </source>
</reference>
<sequence length="27" mass="2924">MRPSSSTATRLHRCRLGSRRGAGPSPE</sequence>
<dbReference type="EMBL" id="GBRH01263941">
    <property type="protein sequence ID" value="JAD33954.1"/>
    <property type="molecule type" value="Transcribed_RNA"/>
</dbReference>
<feature type="region of interest" description="Disordered" evidence="1">
    <location>
        <begin position="1"/>
        <end position="27"/>
    </location>
</feature>
<name>A0A0A8Z3I5_ARUDO</name>
<protein>
    <submittedName>
        <fullName evidence="2">Uncharacterized protein</fullName>
    </submittedName>
</protein>
<organism evidence="2">
    <name type="scientific">Arundo donax</name>
    <name type="common">Giant reed</name>
    <name type="synonym">Donax arundinaceus</name>
    <dbReference type="NCBI Taxonomy" id="35708"/>
    <lineage>
        <taxon>Eukaryota</taxon>
        <taxon>Viridiplantae</taxon>
        <taxon>Streptophyta</taxon>
        <taxon>Embryophyta</taxon>
        <taxon>Tracheophyta</taxon>
        <taxon>Spermatophyta</taxon>
        <taxon>Magnoliopsida</taxon>
        <taxon>Liliopsida</taxon>
        <taxon>Poales</taxon>
        <taxon>Poaceae</taxon>
        <taxon>PACMAD clade</taxon>
        <taxon>Arundinoideae</taxon>
        <taxon>Arundineae</taxon>
        <taxon>Arundo</taxon>
    </lineage>
</organism>
<reference evidence="2" key="1">
    <citation type="submission" date="2014-09" db="EMBL/GenBank/DDBJ databases">
        <authorList>
            <person name="Magalhaes I.L.F."/>
            <person name="Oliveira U."/>
            <person name="Santos F.R."/>
            <person name="Vidigal T.H.D.A."/>
            <person name="Brescovit A.D."/>
            <person name="Santos A.J."/>
        </authorList>
    </citation>
    <scope>NUCLEOTIDE SEQUENCE</scope>
    <source>
        <tissue evidence="2">Shoot tissue taken approximately 20 cm above the soil surface</tissue>
    </source>
</reference>
<dbReference type="AlphaFoldDB" id="A0A0A8Z3I5"/>
<accession>A0A0A8Z3I5</accession>
<proteinExistence type="predicted"/>